<dbReference type="Gene3D" id="1.10.10.60">
    <property type="entry name" value="Homeodomain-like"/>
    <property type="match status" value="2"/>
</dbReference>
<dbReference type="PANTHER" id="PTHR10353:SF36">
    <property type="entry name" value="LP05116P"/>
    <property type="match status" value="1"/>
</dbReference>
<dbReference type="InterPro" id="IPR001360">
    <property type="entry name" value="Glyco_hydro_1"/>
</dbReference>
<feature type="binding site" evidence="13">
    <location>
        <begin position="414"/>
        <end position="415"/>
    </location>
    <ligand>
        <name>substrate</name>
    </ligand>
</feature>
<gene>
    <name evidence="17" type="ORF">RZN69_15810</name>
</gene>
<evidence type="ECO:0000256" key="7">
    <source>
        <dbReference type="ARBA" id="ARBA00023125"/>
    </source>
</evidence>
<dbReference type="GO" id="GO:0008422">
    <property type="term" value="F:beta-glucosidase activity"/>
    <property type="evidence" value="ECO:0007669"/>
    <property type="project" value="UniProtKB-EC"/>
</dbReference>
<evidence type="ECO:0000256" key="12">
    <source>
        <dbReference type="PIRSR" id="PIRSR617736-1"/>
    </source>
</evidence>
<dbReference type="Proteomes" id="UP001304300">
    <property type="component" value="Chromosome"/>
</dbReference>
<evidence type="ECO:0000256" key="3">
    <source>
        <dbReference type="ARBA" id="ARBA00012744"/>
    </source>
</evidence>
<dbReference type="SUPFAM" id="SSF51445">
    <property type="entry name" value="(Trans)glycosidases"/>
    <property type="match status" value="1"/>
</dbReference>
<evidence type="ECO:0000256" key="8">
    <source>
        <dbReference type="ARBA" id="ARBA00023163"/>
    </source>
</evidence>
<keyword evidence="11" id="KW-0624">Polysaccharide degradation</keyword>
<feature type="binding site" evidence="13">
    <location>
        <position position="407"/>
    </location>
    <ligand>
        <name>substrate</name>
    </ligand>
</feature>
<dbReference type="NCBIfam" id="TIGR03356">
    <property type="entry name" value="BGL"/>
    <property type="match status" value="1"/>
</dbReference>
<feature type="binding site" evidence="13">
    <location>
        <position position="123"/>
    </location>
    <ligand>
        <name>substrate</name>
    </ligand>
</feature>
<sequence length="592" mass="67737">MSASLTKFPDDFVWGASTSSYQIEGASDIDGKGPSIWDLFCESKGQIWRGQHGKIACDHYHRFKEDVALMSQMGLKAYRFSLSWPRILPMGTGKVNMAGIHYYNTLIDELLENDIEPWVTLFHWDFPYELLQRGGWLNRSSPKWFEEYTSVVVKNFSDRVSKWMTINEPQCFIGLGHLNGKHAPGLRLSLCEGLRAGHHALLAHGRSVQVIREHAKSKATVGWSPSGSVYRPISKALKDVNVAREATFAIYPDNTWNTRWWADPVILGQYPDEGLKVYGDAAPRGTKAEMALIHQPIDFYGCNIFEAPSVKMSPEGRPVAVELTEGEAISLYEWTLNPDALYWGPRFIYEHYKLPIVITENGCSMLDQVSLDGAIHDSNRKDFIVRNLLSLNRAMDEGVEVKGYFHWSLLDNFEWTEGFKHRYGLVFVDFQTQARIMKDSAFAYHEIISSNGECLRKYTHTHEEPVPYVVKEAQRYIENNIIETFNVKTIAAHLNCHPDYLSRCFKKHTGSSLSSHIRSIRLEHARNMLRDPNILIGYVADSCGFSDRIHFTKVFRKTMGMTPGQFQRQFRTRDSSADSPDKEFSKNPRLLN</sequence>
<keyword evidence="18" id="KW-1185">Reference proteome</keyword>
<keyword evidence="10 14" id="KW-0326">Glycosidase</keyword>
<dbReference type="GO" id="GO:0030245">
    <property type="term" value="P:cellulose catabolic process"/>
    <property type="evidence" value="ECO:0007669"/>
    <property type="project" value="UniProtKB-KW"/>
</dbReference>
<keyword evidence="9" id="KW-0119">Carbohydrate metabolism</keyword>
<evidence type="ECO:0000256" key="1">
    <source>
        <dbReference type="ARBA" id="ARBA00000448"/>
    </source>
</evidence>
<keyword evidence="8" id="KW-0804">Transcription</keyword>
<reference evidence="17 18" key="1">
    <citation type="submission" date="2023-10" db="EMBL/GenBank/DDBJ databases">
        <title>Rubellicoccus peritrichatus gen. nov., sp. nov., isolated from an algae of coral reef tank.</title>
        <authorList>
            <person name="Luo J."/>
        </authorList>
    </citation>
    <scope>NUCLEOTIDE SEQUENCE [LARGE SCALE GENOMIC DNA]</scope>
    <source>
        <strain evidence="17 18">CR14</strain>
    </source>
</reference>
<evidence type="ECO:0000256" key="6">
    <source>
        <dbReference type="ARBA" id="ARBA00023015"/>
    </source>
</evidence>
<dbReference type="GO" id="GO:0043565">
    <property type="term" value="F:sequence-specific DNA binding"/>
    <property type="evidence" value="ECO:0007669"/>
    <property type="project" value="InterPro"/>
</dbReference>
<evidence type="ECO:0000256" key="2">
    <source>
        <dbReference type="ARBA" id="ARBA00010838"/>
    </source>
</evidence>
<dbReference type="GO" id="GO:0005829">
    <property type="term" value="C:cytosol"/>
    <property type="evidence" value="ECO:0007669"/>
    <property type="project" value="TreeGrafter"/>
</dbReference>
<dbReference type="SMART" id="SM00342">
    <property type="entry name" value="HTH_ARAC"/>
    <property type="match status" value="1"/>
</dbReference>
<feature type="domain" description="HTH araC/xylS-type" evidence="16">
    <location>
        <begin position="471"/>
        <end position="569"/>
    </location>
</feature>
<evidence type="ECO:0000256" key="14">
    <source>
        <dbReference type="RuleBase" id="RU361175"/>
    </source>
</evidence>
<evidence type="ECO:0000259" key="16">
    <source>
        <dbReference type="PROSITE" id="PS01124"/>
    </source>
</evidence>
<proteinExistence type="inferred from homology"/>
<evidence type="ECO:0000256" key="15">
    <source>
        <dbReference type="SAM" id="MobiDB-lite"/>
    </source>
</evidence>
<evidence type="ECO:0000256" key="11">
    <source>
        <dbReference type="ARBA" id="ARBA00023326"/>
    </source>
</evidence>
<organism evidence="17 18">
    <name type="scientific">Rubellicoccus peritrichatus</name>
    <dbReference type="NCBI Taxonomy" id="3080537"/>
    <lineage>
        <taxon>Bacteria</taxon>
        <taxon>Pseudomonadati</taxon>
        <taxon>Verrucomicrobiota</taxon>
        <taxon>Opitutia</taxon>
        <taxon>Puniceicoccales</taxon>
        <taxon>Cerasicoccaceae</taxon>
        <taxon>Rubellicoccus</taxon>
    </lineage>
</organism>
<keyword evidence="4 14" id="KW-0378">Hydrolase</keyword>
<dbReference type="InterPro" id="IPR017853">
    <property type="entry name" value="GH"/>
</dbReference>
<feature type="active site" description="Proton donor" evidence="12">
    <location>
        <position position="168"/>
    </location>
</feature>
<dbReference type="InterPro" id="IPR018060">
    <property type="entry name" value="HTH_AraC"/>
</dbReference>
<evidence type="ECO:0000256" key="5">
    <source>
        <dbReference type="ARBA" id="ARBA00023001"/>
    </source>
</evidence>
<evidence type="ECO:0000313" key="18">
    <source>
        <dbReference type="Proteomes" id="UP001304300"/>
    </source>
</evidence>
<evidence type="ECO:0000313" key="17">
    <source>
        <dbReference type="EMBL" id="WOO40087.1"/>
    </source>
</evidence>
<keyword evidence="5" id="KW-0136">Cellulose degradation</keyword>
<dbReference type="Gene3D" id="3.20.20.80">
    <property type="entry name" value="Glycosidases"/>
    <property type="match status" value="1"/>
</dbReference>
<accession>A0AAQ3L9B3</accession>
<dbReference type="Pfam" id="PF12833">
    <property type="entry name" value="HTH_18"/>
    <property type="match status" value="1"/>
</dbReference>
<dbReference type="FunFam" id="3.20.20.80:FF:000004">
    <property type="entry name" value="Beta-glucosidase 6-phospho-beta-glucosidase"/>
    <property type="match status" value="1"/>
</dbReference>
<evidence type="ECO:0000256" key="9">
    <source>
        <dbReference type="ARBA" id="ARBA00023277"/>
    </source>
</evidence>
<dbReference type="PRINTS" id="PR00131">
    <property type="entry name" value="GLHYDRLASE1"/>
</dbReference>
<protein>
    <recommendedName>
        <fullName evidence="3 14">Beta-glucosidase</fullName>
        <ecNumber evidence="3 14">3.2.1.21</ecNumber>
    </recommendedName>
</protein>
<dbReference type="Pfam" id="PF00232">
    <property type="entry name" value="Glyco_hydro_1"/>
    <property type="match status" value="1"/>
</dbReference>
<feature type="active site" description="Nucleophile" evidence="12">
    <location>
        <position position="360"/>
    </location>
</feature>
<keyword evidence="7" id="KW-0238">DNA-binding</keyword>
<dbReference type="PANTHER" id="PTHR10353">
    <property type="entry name" value="GLYCOSYL HYDROLASE"/>
    <property type="match status" value="1"/>
</dbReference>
<keyword evidence="6" id="KW-0805">Transcription regulation</keyword>
<comment type="catalytic activity">
    <reaction evidence="1 14">
        <text>Hydrolysis of terminal, non-reducing beta-D-glucosyl residues with release of beta-D-glucose.</text>
        <dbReference type="EC" id="3.2.1.21"/>
    </reaction>
</comment>
<dbReference type="PROSITE" id="PS01124">
    <property type="entry name" value="HTH_ARAC_FAMILY_2"/>
    <property type="match status" value="1"/>
</dbReference>
<evidence type="ECO:0000256" key="13">
    <source>
        <dbReference type="PIRSR" id="PIRSR617736-2"/>
    </source>
</evidence>
<feature type="region of interest" description="Disordered" evidence="15">
    <location>
        <begin position="568"/>
        <end position="592"/>
    </location>
</feature>
<dbReference type="InterPro" id="IPR017736">
    <property type="entry name" value="Glyco_hydro_1_beta-glucosidase"/>
</dbReference>
<dbReference type="EC" id="3.2.1.21" evidence="3 14"/>
<name>A0AAQ3L9B3_9BACT</name>
<dbReference type="PROSITE" id="PS00041">
    <property type="entry name" value="HTH_ARAC_FAMILY_1"/>
    <property type="match status" value="1"/>
</dbReference>
<dbReference type="InterPro" id="IPR018062">
    <property type="entry name" value="HTH_AraC-typ_CS"/>
</dbReference>
<dbReference type="SUPFAM" id="SSF46689">
    <property type="entry name" value="Homeodomain-like"/>
    <property type="match status" value="2"/>
</dbReference>
<comment type="similarity">
    <text evidence="2 14">Belongs to the glycosyl hydrolase 1 family.</text>
</comment>
<feature type="compositionally biased region" description="Basic and acidic residues" evidence="15">
    <location>
        <begin position="571"/>
        <end position="586"/>
    </location>
</feature>
<dbReference type="InterPro" id="IPR009057">
    <property type="entry name" value="Homeodomain-like_sf"/>
</dbReference>
<feature type="binding site" evidence="13">
    <location>
        <position position="22"/>
    </location>
    <ligand>
        <name>substrate</name>
    </ligand>
</feature>
<dbReference type="AlphaFoldDB" id="A0AAQ3L9B3"/>
<evidence type="ECO:0000256" key="4">
    <source>
        <dbReference type="ARBA" id="ARBA00022801"/>
    </source>
</evidence>
<dbReference type="PROSITE" id="PS00653">
    <property type="entry name" value="GLYCOSYL_HYDROL_F1_2"/>
    <property type="match status" value="1"/>
</dbReference>
<dbReference type="InterPro" id="IPR033132">
    <property type="entry name" value="GH_1_N_CS"/>
</dbReference>
<evidence type="ECO:0000256" key="10">
    <source>
        <dbReference type="ARBA" id="ARBA00023295"/>
    </source>
</evidence>
<dbReference type="RefSeq" id="WP_317832190.1">
    <property type="nucleotide sequence ID" value="NZ_CP136920.1"/>
</dbReference>
<dbReference type="EMBL" id="CP136920">
    <property type="protein sequence ID" value="WOO40087.1"/>
    <property type="molecule type" value="Genomic_DNA"/>
</dbReference>
<feature type="binding site" evidence="13">
    <location>
        <position position="167"/>
    </location>
    <ligand>
        <name>substrate</name>
    </ligand>
</feature>
<dbReference type="GO" id="GO:0003700">
    <property type="term" value="F:DNA-binding transcription factor activity"/>
    <property type="evidence" value="ECO:0007669"/>
    <property type="project" value="InterPro"/>
</dbReference>
<dbReference type="KEGG" id="puo:RZN69_15810"/>